<dbReference type="Pfam" id="PF12833">
    <property type="entry name" value="HTH_18"/>
    <property type="match status" value="1"/>
</dbReference>
<dbReference type="InterPro" id="IPR050204">
    <property type="entry name" value="AraC_XylS_family_regulators"/>
</dbReference>
<evidence type="ECO:0000313" key="5">
    <source>
        <dbReference type="EMBL" id="MBO0933233.1"/>
    </source>
</evidence>
<keyword evidence="6" id="KW-1185">Reference proteome</keyword>
<dbReference type="PRINTS" id="PR00032">
    <property type="entry name" value="HTHARAC"/>
</dbReference>
<dbReference type="PROSITE" id="PS01124">
    <property type="entry name" value="HTH_ARAC_FAMILY_2"/>
    <property type="match status" value="1"/>
</dbReference>
<dbReference type="Proteomes" id="UP000664795">
    <property type="component" value="Unassembled WGS sequence"/>
</dbReference>
<feature type="domain" description="HTH araC/xylS-type" evidence="4">
    <location>
        <begin position="198"/>
        <end position="296"/>
    </location>
</feature>
<keyword evidence="3" id="KW-0804">Transcription</keyword>
<organism evidence="5 6">
    <name type="scientific">Fibrella aquatilis</name>
    <dbReference type="NCBI Taxonomy" id="2817059"/>
    <lineage>
        <taxon>Bacteria</taxon>
        <taxon>Pseudomonadati</taxon>
        <taxon>Bacteroidota</taxon>
        <taxon>Cytophagia</taxon>
        <taxon>Cytophagales</taxon>
        <taxon>Spirosomataceae</taxon>
        <taxon>Fibrella</taxon>
    </lineage>
</organism>
<dbReference type="PANTHER" id="PTHR46796">
    <property type="entry name" value="HTH-TYPE TRANSCRIPTIONAL ACTIVATOR RHAS-RELATED"/>
    <property type="match status" value="1"/>
</dbReference>
<keyword evidence="1" id="KW-0805">Transcription regulation</keyword>
<name>A0A939K179_9BACT</name>
<dbReference type="RefSeq" id="WP_207337197.1">
    <property type="nucleotide sequence ID" value="NZ_JAFMYU010000018.1"/>
</dbReference>
<proteinExistence type="predicted"/>
<dbReference type="AlphaFoldDB" id="A0A939K179"/>
<dbReference type="InterPro" id="IPR009057">
    <property type="entry name" value="Homeodomain-like_sf"/>
</dbReference>
<dbReference type="EMBL" id="JAFMYU010000018">
    <property type="protein sequence ID" value="MBO0933233.1"/>
    <property type="molecule type" value="Genomic_DNA"/>
</dbReference>
<dbReference type="GO" id="GO:0043565">
    <property type="term" value="F:sequence-specific DNA binding"/>
    <property type="evidence" value="ECO:0007669"/>
    <property type="project" value="InterPro"/>
</dbReference>
<comment type="caution">
    <text evidence="5">The sequence shown here is derived from an EMBL/GenBank/DDBJ whole genome shotgun (WGS) entry which is preliminary data.</text>
</comment>
<evidence type="ECO:0000256" key="2">
    <source>
        <dbReference type="ARBA" id="ARBA00023125"/>
    </source>
</evidence>
<evidence type="ECO:0000313" key="6">
    <source>
        <dbReference type="Proteomes" id="UP000664795"/>
    </source>
</evidence>
<evidence type="ECO:0000256" key="1">
    <source>
        <dbReference type="ARBA" id="ARBA00023015"/>
    </source>
</evidence>
<dbReference type="Gene3D" id="1.10.10.60">
    <property type="entry name" value="Homeodomain-like"/>
    <property type="match status" value="2"/>
</dbReference>
<evidence type="ECO:0000256" key="3">
    <source>
        <dbReference type="ARBA" id="ARBA00023163"/>
    </source>
</evidence>
<dbReference type="GO" id="GO:0003700">
    <property type="term" value="F:DNA-binding transcription factor activity"/>
    <property type="evidence" value="ECO:0007669"/>
    <property type="project" value="InterPro"/>
</dbReference>
<gene>
    <name evidence="5" type="ORF">J2I48_19640</name>
</gene>
<keyword evidence="2" id="KW-0238">DNA-binding</keyword>
<dbReference type="SUPFAM" id="SSF46689">
    <property type="entry name" value="Homeodomain-like"/>
    <property type="match status" value="2"/>
</dbReference>
<dbReference type="PANTHER" id="PTHR46796:SF6">
    <property type="entry name" value="ARAC SUBFAMILY"/>
    <property type="match status" value="1"/>
</dbReference>
<dbReference type="InterPro" id="IPR018060">
    <property type="entry name" value="HTH_AraC"/>
</dbReference>
<dbReference type="InterPro" id="IPR020449">
    <property type="entry name" value="Tscrpt_reg_AraC-type_HTH"/>
</dbReference>
<evidence type="ECO:0000259" key="4">
    <source>
        <dbReference type="PROSITE" id="PS01124"/>
    </source>
</evidence>
<sequence length="300" mass="34565">MNQQRVTTGRTDLILDPDPAHPVRRQHLFEADFYLFKQWTLDPNGAGLPYMGISPCFALVFSNAGQIKFDLADKAYELHTGYVVVEKGHNYDFRLYPSAGVFSILDFTDDFYEQLQDEYGLRHSFFFGNPNLLTLGLKTSPAIDYLHYQLGQHGAEMDRLERDQLVLDLVRQVVERMNQSLTEPLSTAYKRFHLTTIEQAKAYLNQEFHRDLSLLDLASHCCVSPFHLGRLFKACTGYAPHQYLLTVRLTHAERLLRDTGLPITDVSFAAGFNSIEHFATAFRQRYHASPSQYRKQGRYQ</sequence>
<dbReference type="SMART" id="SM00342">
    <property type="entry name" value="HTH_ARAC"/>
    <property type="match status" value="1"/>
</dbReference>
<accession>A0A939K179</accession>
<protein>
    <submittedName>
        <fullName evidence="5">Helix-turn-helix transcriptional regulator</fullName>
    </submittedName>
</protein>
<reference evidence="5 6" key="1">
    <citation type="submission" date="2021-03" db="EMBL/GenBank/DDBJ databases">
        <title>Fibrella sp. HMF5036 genome sequencing and assembly.</title>
        <authorList>
            <person name="Kang H."/>
            <person name="Kim H."/>
            <person name="Bae S."/>
            <person name="Joh K."/>
        </authorList>
    </citation>
    <scope>NUCLEOTIDE SEQUENCE [LARGE SCALE GENOMIC DNA]</scope>
    <source>
        <strain evidence="5 6">HMF5036</strain>
    </source>
</reference>